<keyword evidence="3" id="KW-1185">Reference proteome</keyword>
<keyword evidence="1" id="KW-0812">Transmembrane</keyword>
<evidence type="ECO:0000256" key="1">
    <source>
        <dbReference type="SAM" id="Phobius"/>
    </source>
</evidence>
<gene>
    <name evidence="2" type="ORF">B0I35DRAFT_473635</name>
</gene>
<feature type="transmembrane region" description="Helical" evidence="1">
    <location>
        <begin position="45"/>
        <end position="63"/>
    </location>
</feature>
<protein>
    <submittedName>
        <fullName evidence="2">Uncharacterized protein</fullName>
    </submittedName>
</protein>
<reference evidence="2" key="1">
    <citation type="journal article" date="2021" name="Nat. Commun.">
        <title>Genetic determinants of endophytism in the Arabidopsis root mycobiome.</title>
        <authorList>
            <person name="Mesny F."/>
            <person name="Miyauchi S."/>
            <person name="Thiergart T."/>
            <person name="Pickel B."/>
            <person name="Atanasova L."/>
            <person name="Karlsson M."/>
            <person name="Huettel B."/>
            <person name="Barry K.W."/>
            <person name="Haridas S."/>
            <person name="Chen C."/>
            <person name="Bauer D."/>
            <person name="Andreopoulos W."/>
            <person name="Pangilinan J."/>
            <person name="LaButti K."/>
            <person name="Riley R."/>
            <person name="Lipzen A."/>
            <person name="Clum A."/>
            <person name="Drula E."/>
            <person name="Henrissat B."/>
            <person name="Kohler A."/>
            <person name="Grigoriev I.V."/>
            <person name="Martin F.M."/>
            <person name="Hacquard S."/>
        </authorList>
    </citation>
    <scope>NUCLEOTIDE SEQUENCE</scope>
    <source>
        <strain evidence="2">MPI-CAGE-CH-0235</strain>
    </source>
</reference>
<comment type="caution">
    <text evidence="2">The sequence shown here is derived from an EMBL/GenBank/DDBJ whole genome shotgun (WGS) entry which is preliminary data.</text>
</comment>
<dbReference type="EMBL" id="JAGPNK010000001">
    <property type="protein sequence ID" value="KAH7328985.1"/>
    <property type="molecule type" value="Genomic_DNA"/>
</dbReference>
<keyword evidence="1" id="KW-1133">Transmembrane helix</keyword>
<evidence type="ECO:0000313" key="2">
    <source>
        <dbReference type="EMBL" id="KAH7328985.1"/>
    </source>
</evidence>
<dbReference type="Proteomes" id="UP000813444">
    <property type="component" value="Unassembled WGS sequence"/>
</dbReference>
<evidence type="ECO:0000313" key="3">
    <source>
        <dbReference type="Proteomes" id="UP000813444"/>
    </source>
</evidence>
<proteinExistence type="predicted"/>
<keyword evidence="1" id="KW-0472">Membrane</keyword>
<name>A0A8K0SZI8_9HYPO</name>
<dbReference type="AlphaFoldDB" id="A0A8K0SZI8"/>
<accession>A0A8K0SZI8</accession>
<dbReference type="OrthoDB" id="5188169at2759"/>
<organism evidence="2 3">
    <name type="scientific">Stachybotrys elegans</name>
    <dbReference type="NCBI Taxonomy" id="80388"/>
    <lineage>
        <taxon>Eukaryota</taxon>
        <taxon>Fungi</taxon>
        <taxon>Dikarya</taxon>
        <taxon>Ascomycota</taxon>
        <taxon>Pezizomycotina</taxon>
        <taxon>Sordariomycetes</taxon>
        <taxon>Hypocreomycetidae</taxon>
        <taxon>Hypocreales</taxon>
        <taxon>Stachybotryaceae</taxon>
        <taxon>Stachybotrys</taxon>
    </lineage>
</organism>
<sequence>MVAATIKPATPKYVETPEEQWKHMFLLLILSLETFLTILARVLPALIVVGSVGAVATFVVNQLSTSSRNLDRSFAAYNNAQSEASRQKTFEGFYDNRNALFNVLGWRK</sequence>